<protein>
    <submittedName>
        <fullName evidence="3">Alpha/Beta hydrolase protein</fullName>
    </submittedName>
</protein>
<dbReference type="Gene3D" id="3.40.50.1820">
    <property type="entry name" value="alpha/beta hydrolase"/>
    <property type="match status" value="1"/>
</dbReference>
<dbReference type="Pfam" id="PF00561">
    <property type="entry name" value="Abhydrolase_1"/>
    <property type="match status" value="1"/>
</dbReference>
<dbReference type="SUPFAM" id="SSF53474">
    <property type="entry name" value="alpha/beta-Hydrolases"/>
    <property type="match status" value="1"/>
</dbReference>
<name>A0A5N6YTC6_9EURO</name>
<proteinExistence type="predicted"/>
<feature type="compositionally biased region" description="Basic and acidic residues" evidence="1">
    <location>
        <begin position="65"/>
        <end position="79"/>
    </location>
</feature>
<dbReference type="GO" id="GO:0016020">
    <property type="term" value="C:membrane"/>
    <property type="evidence" value="ECO:0007669"/>
    <property type="project" value="TreeGrafter"/>
</dbReference>
<feature type="domain" description="AB hydrolase-1" evidence="2">
    <location>
        <begin position="302"/>
        <end position="413"/>
    </location>
</feature>
<dbReference type="AlphaFoldDB" id="A0A5N6YTC6"/>
<evidence type="ECO:0000313" key="4">
    <source>
        <dbReference type="Proteomes" id="UP000327118"/>
    </source>
</evidence>
<keyword evidence="3" id="KW-0378">Hydrolase</keyword>
<organism evidence="3 4">
    <name type="scientific">Aspergillus coremiiformis</name>
    <dbReference type="NCBI Taxonomy" id="138285"/>
    <lineage>
        <taxon>Eukaryota</taxon>
        <taxon>Fungi</taxon>
        <taxon>Dikarya</taxon>
        <taxon>Ascomycota</taxon>
        <taxon>Pezizomycotina</taxon>
        <taxon>Eurotiomycetes</taxon>
        <taxon>Eurotiomycetidae</taxon>
        <taxon>Eurotiales</taxon>
        <taxon>Aspergillaceae</taxon>
        <taxon>Aspergillus</taxon>
        <taxon>Aspergillus subgen. Circumdati</taxon>
    </lineage>
</organism>
<feature type="compositionally biased region" description="Basic and acidic residues" evidence="1">
    <location>
        <begin position="38"/>
        <end position="57"/>
    </location>
</feature>
<dbReference type="GO" id="GO:0046464">
    <property type="term" value="P:acylglycerol catabolic process"/>
    <property type="evidence" value="ECO:0007669"/>
    <property type="project" value="TreeGrafter"/>
</dbReference>
<feature type="compositionally biased region" description="Basic residues" evidence="1">
    <location>
        <begin position="15"/>
        <end position="24"/>
    </location>
</feature>
<gene>
    <name evidence="3" type="ORF">BDV28DRAFT_161084</name>
</gene>
<feature type="compositionally biased region" description="Polar residues" evidence="1">
    <location>
        <begin position="107"/>
        <end position="125"/>
    </location>
</feature>
<dbReference type="PANTHER" id="PTHR43798:SF5">
    <property type="entry name" value="MONOACYLGLYCEROL LIPASE ABHD6"/>
    <property type="match status" value="1"/>
</dbReference>
<feature type="compositionally biased region" description="Polar residues" evidence="1">
    <location>
        <begin position="149"/>
        <end position="159"/>
    </location>
</feature>
<accession>A0A5N6YTC6</accession>
<dbReference type="InterPro" id="IPR029058">
    <property type="entry name" value="AB_hydrolase_fold"/>
</dbReference>
<evidence type="ECO:0000259" key="2">
    <source>
        <dbReference type="Pfam" id="PF00561"/>
    </source>
</evidence>
<feature type="compositionally biased region" description="Basic and acidic residues" evidence="1">
    <location>
        <begin position="1"/>
        <end position="14"/>
    </location>
</feature>
<feature type="region of interest" description="Disordered" evidence="1">
    <location>
        <begin position="1"/>
        <end position="24"/>
    </location>
</feature>
<dbReference type="EMBL" id="ML739410">
    <property type="protein sequence ID" value="KAE8348732.1"/>
    <property type="molecule type" value="Genomic_DNA"/>
</dbReference>
<keyword evidence="4" id="KW-1185">Reference proteome</keyword>
<dbReference type="PANTHER" id="PTHR43798">
    <property type="entry name" value="MONOACYLGLYCEROL LIPASE"/>
    <property type="match status" value="1"/>
</dbReference>
<dbReference type="InterPro" id="IPR050266">
    <property type="entry name" value="AB_hydrolase_sf"/>
</dbReference>
<feature type="compositionally biased region" description="Acidic residues" evidence="1">
    <location>
        <begin position="126"/>
        <end position="140"/>
    </location>
</feature>
<reference evidence="4" key="1">
    <citation type="submission" date="2019-04" db="EMBL/GenBank/DDBJ databases">
        <title>Friends and foes A comparative genomics studyof 23 Aspergillus species from section Flavi.</title>
        <authorList>
            <consortium name="DOE Joint Genome Institute"/>
            <person name="Kjaerbolling I."/>
            <person name="Vesth T."/>
            <person name="Frisvad J.C."/>
            <person name="Nybo J.L."/>
            <person name="Theobald S."/>
            <person name="Kildgaard S."/>
            <person name="Isbrandt T."/>
            <person name="Kuo A."/>
            <person name="Sato A."/>
            <person name="Lyhne E.K."/>
            <person name="Kogle M.E."/>
            <person name="Wiebenga A."/>
            <person name="Kun R.S."/>
            <person name="Lubbers R.J."/>
            <person name="Makela M.R."/>
            <person name="Barry K."/>
            <person name="Chovatia M."/>
            <person name="Clum A."/>
            <person name="Daum C."/>
            <person name="Haridas S."/>
            <person name="He G."/>
            <person name="LaButti K."/>
            <person name="Lipzen A."/>
            <person name="Mondo S."/>
            <person name="Riley R."/>
            <person name="Salamov A."/>
            <person name="Simmons B.A."/>
            <person name="Magnuson J.K."/>
            <person name="Henrissat B."/>
            <person name="Mortensen U.H."/>
            <person name="Larsen T.O."/>
            <person name="Devries R.P."/>
            <person name="Grigoriev I.V."/>
            <person name="Machida M."/>
            <person name="Baker S.E."/>
            <person name="Andersen M.R."/>
        </authorList>
    </citation>
    <scope>NUCLEOTIDE SEQUENCE [LARGE SCALE GENOMIC DNA]</scope>
    <source>
        <strain evidence="4">CBS 553.77</strain>
    </source>
</reference>
<dbReference type="OrthoDB" id="408373at2759"/>
<sequence length="539" mass="59077">MTDPPKRVVLEKSRTVRRRYQRSNKRLKFTASQIARIEREEERERRAQKLREKEKKRIANKKKKAEKEAKAREERRRLGVSDPSAPTVPSSQPSLFNFLKKGPQALAEQQTTFEDTEPDTISTEADTCEESGSENDELSDAEAVGLATSVGNVDGSTESNEVKSGENDEDEFSDCSIFYDEDVIREAETAATAQCTVRAPQDRPAPISLPAEESFRDDTALLLEEFAWEFDTDEEFEQELARIRSDPIHFGCPSSGLSLAREQRQRTISRQTKQKMPFLTINNHQLHYADSHPNGAPANGQTIIFIHGLGSSQNYYFPILPYLTPHHRCITLDTYGSARSPYTGHQISIASITADTIGVLDALSIPQAIAIGHSMGGLVATNLGIDHAPRIKAIVAVGPTHPSPTLTTTMTTRKQTVTKAGMEPLANSIPHQATGSGCSALAKSFIRELLIAQDPVGYGALCEALAAAPRLDYAAVRAPFLLLAGEEDRSASLEGCRVVFEGVASARKSMVVLDRVGHWHCLEAPEVVGEVVGRFVGGL</sequence>
<dbReference type="InterPro" id="IPR000073">
    <property type="entry name" value="AB_hydrolase_1"/>
</dbReference>
<dbReference type="Proteomes" id="UP000327118">
    <property type="component" value="Unassembled WGS sequence"/>
</dbReference>
<dbReference type="GO" id="GO:0047372">
    <property type="term" value="F:monoacylglycerol lipase activity"/>
    <property type="evidence" value="ECO:0007669"/>
    <property type="project" value="TreeGrafter"/>
</dbReference>
<evidence type="ECO:0000313" key="3">
    <source>
        <dbReference type="EMBL" id="KAE8348732.1"/>
    </source>
</evidence>
<feature type="region of interest" description="Disordered" evidence="1">
    <location>
        <begin position="38"/>
        <end position="171"/>
    </location>
</feature>
<evidence type="ECO:0000256" key="1">
    <source>
        <dbReference type="SAM" id="MobiDB-lite"/>
    </source>
</evidence>